<dbReference type="GO" id="GO:0003935">
    <property type="term" value="F:GTP cyclohydrolase II activity"/>
    <property type="evidence" value="ECO:0007669"/>
    <property type="project" value="UniProtKB-EC"/>
</dbReference>
<dbReference type="InterPro" id="IPR032677">
    <property type="entry name" value="GTP_cyclohydro_II"/>
</dbReference>
<dbReference type="HAMAP" id="MF_00179">
    <property type="entry name" value="RibA"/>
    <property type="match status" value="1"/>
</dbReference>
<comment type="cofactor">
    <cofactor evidence="1">
        <name>Zn(2+)</name>
        <dbReference type="ChEBI" id="CHEBI:29105"/>
    </cofactor>
</comment>
<evidence type="ECO:0000256" key="9">
    <source>
        <dbReference type="ARBA" id="ARBA00023134"/>
    </source>
</evidence>
<dbReference type="EC" id="3.5.4.25" evidence="3"/>
<name>A0A1W1EER2_9ZZZZ</name>
<dbReference type="Gene3D" id="3.40.50.10990">
    <property type="entry name" value="GTP cyclohydrolase II"/>
    <property type="match status" value="1"/>
</dbReference>
<gene>
    <name evidence="12" type="ORF">MNB_SV-5-224</name>
</gene>
<evidence type="ECO:0000256" key="2">
    <source>
        <dbReference type="ARBA" id="ARBA00004853"/>
    </source>
</evidence>
<dbReference type="InterPro" id="IPR000926">
    <property type="entry name" value="RibA"/>
</dbReference>
<evidence type="ECO:0000313" key="12">
    <source>
        <dbReference type="EMBL" id="SFZ98498.1"/>
    </source>
</evidence>
<comment type="catalytic activity">
    <reaction evidence="10">
        <text>GTP + 4 H2O = 2,5-diamino-6-hydroxy-4-(5-phosphoribosylamino)-pyrimidine + formate + 2 phosphate + 3 H(+)</text>
        <dbReference type="Rhea" id="RHEA:23704"/>
        <dbReference type="ChEBI" id="CHEBI:15377"/>
        <dbReference type="ChEBI" id="CHEBI:15378"/>
        <dbReference type="ChEBI" id="CHEBI:15740"/>
        <dbReference type="ChEBI" id="CHEBI:37565"/>
        <dbReference type="ChEBI" id="CHEBI:43474"/>
        <dbReference type="ChEBI" id="CHEBI:58614"/>
        <dbReference type="EC" id="3.5.4.25"/>
    </reaction>
</comment>
<dbReference type="GO" id="GO:0005525">
    <property type="term" value="F:GTP binding"/>
    <property type="evidence" value="ECO:0007669"/>
    <property type="project" value="UniProtKB-KW"/>
</dbReference>
<dbReference type="GO" id="GO:0005829">
    <property type="term" value="C:cytosol"/>
    <property type="evidence" value="ECO:0007669"/>
    <property type="project" value="TreeGrafter"/>
</dbReference>
<evidence type="ECO:0000256" key="5">
    <source>
        <dbReference type="ARBA" id="ARBA00022723"/>
    </source>
</evidence>
<evidence type="ECO:0000256" key="3">
    <source>
        <dbReference type="ARBA" id="ARBA00012762"/>
    </source>
</evidence>
<dbReference type="NCBIfam" id="TIGR00505">
    <property type="entry name" value="ribA"/>
    <property type="match status" value="1"/>
</dbReference>
<evidence type="ECO:0000256" key="8">
    <source>
        <dbReference type="ARBA" id="ARBA00022833"/>
    </source>
</evidence>
<keyword evidence="6" id="KW-0547">Nucleotide-binding</keyword>
<proteinExistence type="inferred from homology"/>
<keyword evidence="4" id="KW-0686">Riboflavin biosynthesis</keyword>
<evidence type="ECO:0000259" key="11">
    <source>
        <dbReference type="Pfam" id="PF00925"/>
    </source>
</evidence>
<dbReference type="AlphaFoldDB" id="A0A1W1EER2"/>
<dbReference type="PANTHER" id="PTHR21327:SF18">
    <property type="entry name" value="3,4-DIHYDROXY-2-BUTANONE 4-PHOSPHATE SYNTHASE"/>
    <property type="match status" value="1"/>
</dbReference>
<dbReference type="PANTHER" id="PTHR21327">
    <property type="entry name" value="GTP CYCLOHYDROLASE II-RELATED"/>
    <property type="match status" value="1"/>
</dbReference>
<keyword evidence="9" id="KW-0342">GTP-binding</keyword>
<reference evidence="12" key="1">
    <citation type="submission" date="2016-10" db="EMBL/GenBank/DDBJ databases">
        <authorList>
            <person name="de Groot N.N."/>
        </authorList>
    </citation>
    <scope>NUCLEOTIDE SEQUENCE</scope>
</reference>
<keyword evidence="8" id="KW-0862">Zinc</keyword>
<accession>A0A1W1EER2</accession>
<sequence>MNNIEISEIATLPTKYGTFNIQAFKELSGNGKGKEHLALFSDNLKEIDAPIVRVHSECLTGDALSSVKCDCGEQLNYAQALIAKEGGMIIYHRQEGRNIGLLNKVNAYALQDKGYDTVAANHQLGFRADERTYEIVDFILKHFKITKLKLLTNNPAKVESLPDIEIVERLAIQMTPNPYNEYYLKTKKDQLGHLL</sequence>
<evidence type="ECO:0000256" key="10">
    <source>
        <dbReference type="ARBA" id="ARBA00049295"/>
    </source>
</evidence>
<evidence type="ECO:0000256" key="7">
    <source>
        <dbReference type="ARBA" id="ARBA00022801"/>
    </source>
</evidence>
<evidence type="ECO:0000256" key="1">
    <source>
        <dbReference type="ARBA" id="ARBA00001947"/>
    </source>
</evidence>
<dbReference type="GO" id="GO:0009231">
    <property type="term" value="P:riboflavin biosynthetic process"/>
    <property type="evidence" value="ECO:0007669"/>
    <property type="project" value="UniProtKB-KW"/>
</dbReference>
<dbReference type="Pfam" id="PF00925">
    <property type="entry name" value="GTP_cyclohydro2"/>
    <property type="match status" value="1"/>
</dbReference>
<dbReference type="FunFam" id="3.40.50.10990:FF:000002">
    <property type="entry name" value="GTP cyclohydrolase-2"/>
    <property type="match status" value="1"/>
</dbReference>
<feature type="domain" description="GTP cyclohydrolase II" evidence="11">
    <location>
        <begin position="10"/>
        <end position="170"/>
    </location>
</feature>
<dbReference type="SUPFAM" id="SSF142695">
    <property type="entry name" value="RibA-like"/>
    <property type="match status" value="1"/>
</dbReference>
<organism evidence="12">
    <name type="scientific">hydrothermal vent metagenome</name>
    <dbReference type="NCBI Taxonomy" id="652676"/>
    <lineage>
        <taxon>unclassified sequences</taxon>
        <taxon>metagenomes</taxon>
        <taxon>ecological metagenomes</taxon>
    </lineage>
</organism>
<dbReference type="EMBL" id="FPKX01000052">
    <property type="protein sequence ID" value="SFZ98498.1"/>
    <property type="molecule type" value="Genomic_DNA"/>
</dbReference>
<dbReference type="InterPro" id="IPR036144">
    <property type="entry name" value="RibA-like_sf"/>
</dbReference>
<keyword evidence="7 12" id="KW-0378">Hydrolase</keyword>
<dbReference type="NCBIfam" id="NF001591">
    <property type="entry name" value="PRK00393.1"/>
    <property type="match status" value="1"/>
</dbReference>
<comment type="pathway">
    <text evidence="2">Cofactor biosynthesis; riboflavin biosynthesis; 5-amino-6-(D-ribitylamino)uracil from GTP: step 1/4.</text>
</comment>
<protein>
    <recommendedName>
        <fullName evidence="3">GTP cyclohydrolase II</fullName>
        <ecNumber evidence="3">3.5.4.25</ecNumber>
    </recommendedName>
</protein>
<evidence type="ECO:0000256" key="6">
    <source>
        <dbReference type="ARBA" id="ARBA00022741"/>
    </source>
</evidence>
<dbReference type="CDD" id="cd00641">
    <property type="entry name" value="GTP_cyclohydro2"/>
    <property type="match status" value="1"/>
</dbReference>
<evidence type="ECO:0000256" key="4">
    <source>
        <dbReference type="ARBA" id="ARBA00022619"/>
    </source>
</evidence>
<dbReference type="GO" id="GO:0046872">
    <property type="term" value="F:metal ion binding"/>
    <property type="evidence" value="ECO:0007669"/>
    <property type="project" value="UniProtKB-KW"/>
</dbReference>
<keyword evidence="5" id="KW-0479">Metal-binding</keyword>